<feature type="region of interest" description="Disordered" evidence="1">
    <location>
        <begin position="1"/>
        <end position="33"/>
    </location>
</feature>
<evidence type="ECO:0000256" key="1">
    <source>
        <dbReference type="SAM" id="MobiDB-lite"/>
    </source>
</evidence>
<feature type="compositionally biased region" description="Basic and acidic residues" evidence="1">
    <location>
        <begin position="1"/>
        <end position="11"/>
    </location>
</feature>
<reference evidence="3" key="1">
    <citation type="submission" date="2010-08" db="EMBL/GenBank/DDBJ databases">
        <authorList>
            <consortium name="Caenorhabditis japonica Sequencing Consortium"/>
            <person name="Wilson R.K."/>
        </authorList>
    </citation>
    <scope>NUCLEOTIDE SEQUENCE [LARGE SCALE GENOMIC DNA]</scope>
    <source>
        <strain evidence="3">DF5081</strain>
    </source>
</reference>
<reference evidence="2" key="2">
    <citation type="submission" date="2022-06" db="UniProtKB">
        <authorList>
            <consortium name="EnsemblMetazoa"/>
        </authorList>
    </citation>
    <scope>IDENTIFICATION</scope>
    <source>
        <strain evidence="2">DF5081</strain>
    </source>
</reference>
<protein>
    <submittedName>
        <fullName evidence="2">Uncharacterized protein</fullName>
    </submittedName>
</protein>
<proteinExistence type="predicted"/>
<accession>A0A8R1HMM0</accession>
<keyword evidence="3" id="KW-1185">Reference proteome</keyword>
<feature type="compositionally biased region" description="Polar residues" evidence="1">
    <location>
        <begin position="79"/>
        <end position="99"/>
    </location>
</feature>
<organism evidence="2 3">
    <name type="scientific">Caenorhabditis japonica</name>
    <dbReference type="NCBI Taxonomy" id="281687"/>
    <lineage>
        <taxon>Eukaryota</taxon>
        <taxon>Metazoa</taxon>
        <taxon>Ecdysozoa</taxon>
        <taxon>Nematoda</taxon>
        <taxon>Chromadorea</taxon>
        <taxon>Rhabditida</taxon>
        <taxon>Rhabditina</taxon>
        <taxon>Rhabditomorpha</taxon>
        <taxon>Rhabditoidea</taxon>
        <taxon>Rhabditidae</taxon>
        <taxon>Peloderinae</taxon>
        <taxon>Caenorhabditis</taxon>
    </lineage>
</organism>
<dbReference type="AlphaFoldDB" id="A0A8R1HMM0"/>
<feature type="region of interest" description="Disordered" evidence="1">
    <location>
        <begin position="237"/>
        <end position="272"/>
    </location>
</feature>
<feature type="region of interest" description="Disordered" evidence="1">
    <location>
        <begin position="336"/>
        <end position="361"/>
    </location>
</feature>
<sequence length="361" mass="40438">MNEHQQQRDRAGTVYYDAQPNFGTPPNRVESSGDNYKITMRKESVGSHRDPDEVLYESVHTERRHHHSGYTPSRDRRSPLNSTPVRMAPMTSSYDSSAPPSAFRVHAGADSQIHNQMAGSRWAPQQHEEFKPGPRTSSAANIDARFGRSSRIGVQQYPETGTNMVFSRRNAEPIHQQQKDFSVVGAYASEQHLYGGPNSRHGSVRQHSNEYELDPRLNVTYPQFYVDDWKERHRPRDASAAAAGYTPRAPRPSPSFNSSSPAHPPPRPRFASDANSRHLYEEVPMAATAAASPPHNGYRSPAYGRSNLTATASKETAILDDYDNVPNEFIEGLAQKKTKDDRESNMDGESAIYQPGRYQPC</sequence>
<name>A0A8R1HMM0_CAEJA</name>
<feature type="region of interest" description="Disordered" evidence="1">
    <location>
        <begin position="58"/>
        <end position="103"/>
    </location>
</feature>
<evidence type="ECO:0000313" key="3">
    <source>
        <dbReference type="Proteomes" id="UP000005237"/>
    </source>
</evidence>
<dbReference type="OMA" id="DDWKERH"/>
<evidence type="ECO:0000313" key="2">
    <source>
        <dbReference type="EnsemblMetazoa" id="CJA01974.1"/>
    </source>
</evidence>
<dbReference type="EnsemblMetazoa" id="CJA01974.1">
    <property type="protein sequence ID" value="CJA01974.1"/>
    <property type="gene ID" value="WBGene00121178"/>
</dbReference>
<feature type="region of interest" description="Disordered" evidence="1">
    <location>
        <begin position="117"/>
        <end position="140"/>
    </location>
</feature>
<feature type="compositionally biased region" description="Polar residues" evidence="1">
    <location>
        <begin position="21"/>
        <end position="33"/>
    </location>
</feature>
<dbReference type="Proteomes" id="UP000005237">
    <property type="component" value="Unassembled WGS sequence"/>
</dbReference>